<sequence>MSTNRRLTRNKRLLTIGASIVAMGTLASCASSGGGDADGQTTITVLGYTAIFEDNFTQAVIEGFEAQHPEYNVEYVPSQNSAEMLGKLRSEASNPTVDVAILDQSVANTGIQEGVFAQLDEAAVPNLANVVDMGLNAEGYGPAMTFDNLVLLVNPEEAPEEISSIQDLWDAPDNSVAIPAAPDIQGIALTALTANNLGADYQEDIQPAIDELALLQPKVTSWDPQPDVYQTVTSGSAQYAVGWNARGQVFSDQSDGRLQVVQPDDGIAFQVNTINMVEGTENAEGAQAFIDYTLSKESQESFSSAMFYAPTVKNAELPEEVQARVADPQDPNIVEIDWIWMADQRDAWTDLWRRTVIGG</sequence>
<dbReference type="Gene3D" id="3.40.190.10">
    <property type="entry name" value="Periplasmic binding protein-like II"/>
    <property type="match status" value="2"/>
</dbReference>
<evidence type="ECO:0000256" key="2">
    <source>
        <dbReference type="SAM" id="SignalP"/>
    </source>
</evidence>
<dbReference type="EMBL" id="FUHU01000004">
    <property type="protein sequence ID" value="SJM47741.1"/>
    <property type="molecule type" value="Genomic_DNA"/>
</dbReference>
<evidence type="ECO:0000256" key="1">
    <source>
        <dbReference type="ARBA" id="ARBA00022729"/>
    </source>
</evidence>
<accession>A0A1R4EVX3</accession>
<dbReference type="RefSeq" id="WP_086990432.1">
    <property type="nucleotide sequence ID" value="NZ_FUHU01000004.1"/>
</dbReference>
<dbReference type="InterPro" id="IPR006059">
    <property type="entry name" value="SBP"/>
</dbReference>
<dbReference type="GO" id="GO:0030976">
    <property type="term" value="F:thiamine pyrophosphate binding"/>
    <property type="evidence" value="ECO:0007669"/>
    <property type="project" value="TreeGrafter"/>
</dbReference>
<dbReference type="PROSITE" id="PS51257">
    <property type="entry name" value="PROKAR_LIPOPROTEIN"/>
    <property type="match status" value="1"/>
</dbReference>
<gene>
    <name evidence="3" type="ORF">CZ674_01195</name>
</gene>
<name>A0A1R4EVX3_9MICO</name>
<proteinExistence type="predicted"/>
<dbReference type="PANTHER" id="PTHR30006:SF2">
    <property type="entry name" value="ABC TRANSPORTER SUBSTRATE-BINDING PROTEIN"/>
    <property type="match status" value="1"/>
</dbReference>
<dbReference type="PANTHER" id="PTHR30006">
    <property type="entry name" value="THIAMINE-BINDING PERIPLASMIC PROTEIN-RELATED"/>
    <property type="match status" value="1"/>
</dbReference>
<reference evidence="3 4" key="1">
    <citation type="submission" date="2017-02" db="EMBL/GenBank/DDBJ databases">
        <authorList>
            <person name="Peterson S.W."/>
        </authorList>
    </citation>
    <scope>NUCLEOTIDE SEQUENCE [LARGE SCALE GENOMIC DNA]</scope>
    <source>
        <strain evidence="3 4">LMG 22410</strain>
    </source>
</reference>
<dbReference type="AlphaFoldDB" id="A0A1R4EVX3"/>
<dbReference type="GeneID" id="303171819"/>
<dbReference type="GO" id="GO:0030975">
    <property type="term" value="F:thiamine binding"/>
    <property type="evidence" value="ECO:0007669"/>
    <property type="project" value="TreeGrafter"/>
</dbReference>
<evidence type="ECO:0000313" key="4">
    <source>
        <dbReference type="Proteomes" id="UP000195787"/>
    </source>
</evidence>
<dbReference type="SUPFAM" id="SSF53850">
    <property type="entry name" value="Periplasmic binding protein-like II"/>
    <property type="match status" value="1"/>
</dbReference>
<organism evidence="3 4">
    <name type="scientific">Agrococcus casei LMG 22410</name>
    <dbReference type="NCBI Taxonomy" id="1255656"/>
    <lineage>
        <taxon>Bacteria</taxon>
        <taxon>Bacillati</taxon>
        <taxon>Actinomycetota</taxon>
        <taxon>Actinomycetes</taxon>
        <taxon>Micrococcales</taxon>
        <taxon>Microbacteriaceae</taxon>
        <taxon>Agrococcus</taxon>
    </lineage>
</organism>
<dbReference type="GO" id="GO:0030288">
    <property type="term" value="C:outer membrane-bounded periplasmic space"/>
    <property type="evidence" value="ECO:0007669"/>
    <property type="project" value="TreeGrafter"/>
</dbReference>
<dbReference type="Pfam" id="PF13416">
    <property type="entry name" value="SBP_bac_8"/>
    <property type="match status" value="1"/>
</dbReference>
<keyword evidence="4" id="KW-1185">Reference proteome</keyword>
<feature type="chain" id="PRO_5039082745" evidence="2">
    <location>
        <begin position="31"/>
        <end position="359"/>
    </location>
</feature>
<dbReference type="Proteomes" id="UP000195787">
    <property type="component" value="Unassembled WGS sequence"/>
</dbReference>
<evidence type="ECO:0000313" key="3">
    <source>
        <dbReference type="EMBL" id="SJM47741.1"/>
    </source>
</evidence>
<protein>
    <submittedName>
        <fullName evidence="3">ABC transporter, periplasmic spermidine putrescine-binding protein PotD (TC 3.A.1.11.1)</fullName>
    </submittedName>
</protein>
<dbReference type="GO" id="GO:0015888">
    <property type="term" value="P:thiamine transport"/>
    <property type="evidence" value="ECO:0007669"/>
    <property type="project" value="TreeGrafter"/>
</dbReference>
<dbReference type="OrthoDB" id="9769319at2"/>
<keyword evidence="1 2" id="KW-0732">Signal</keyword>
<feature type="signal peptide" evidence="2">
    <location>
        <begin position="1"/>
        <end position="30"/>
    </location>
</feature>